<dbReference type="Gene3D" id="1.10.10.10">
    <property type="entry name" value="Winged helix-like DNA-binding domain superfamily/Winged helix DNA-binding domain"/>
    <property type="match status" value="1"/>
</dbReference>
<dbReference type="Pfam" id="PF03466">
    <property type="entry name" value="LysR_substrate"/>
    <property type="match status" value="1"/>
</dbReference>
<sequence length="310" mass="33352">MDRIDGLRAFVAVVDAGSFTRAGERLGISNKLVSKYVAALEGQQGITLLNRTTRALSLTLAGERYLAAARRVLSSIEELDAQARADEGALSGRLRVTAPVSFGEIFVAPLTVDFLAANPGIEIDLNLSDRYVDLAGEGFDLALRIGILADSSLIARRIGRTETWAVASPDYLARRGQPLHPDDLRAHDNIRDSNASAPHRATFVIEGKPIGVPLPGRITVNNAQAVRRLALAGEGIGLIPRFTIAEDVAQGRLTRLLTGFPGPQLDIQALYLPQPFVAPRITAYLDHLRRNLGPRLETSPAPAPEPPPDS</sequence>
<comment type="similarity">
    <text evidence="1">Belongs to the LysR transcriptional regulatory family.</text>
</comment>
<protein>
    <submittedName>
        <fullName evidence="6">LysR family transcriptional regulator</fullName>
    </submittedName>
</protein>
<evidence type="ECO:0000256" key="3">
    <source>
        <dbReference type="ARBA" id="ARBA00023125"/>
    </source>
</evidence>
<evidence type="ECO:0000256" key="2">
    <source>
        <dbReference type="ARBA" id="ARBA00023015"/>
    </source>
</evidence>
<reference evidence="6 7" key="1">
    <citation type="submission" date="2018-07" db="EMBL/GenBank/DDBJ databases">
        <title>Genomic Encyclopedia of Type Strains, Phase III (KMG-III): the genomes of soil and plant-associated and newly described type strains.</title>
        <authorList>
            <person name="Whitman W."/>
        </authorList>
    </citation>
    <scope>NUCLEOTIDE SEQUENCE [LARGE SCALE GENOMIC DNA]</scope>
    <source>
        <strain evidence="6 7">CECT 8525</strain>
    </source>
</reference>
<accession>A0A368Z960</accession>
<dbReference type="OrthoDB" id="9813056at2"/>
<gene>
    <name evidence="6" type="ORF">DFP89_101392</name>
</gene>
<name>A0A368Z960_9RHOB</name>
<dbReference type="PANTHER" id="PTHR30537:SF5">
    <property type="entry name" value="HTH-TYPE TRANSCRIPTIONAL ACTIVATOR TTDR-RELATED"/>
    <property type="match status" value="1"/>
</dbReference>
<evidence type="ECO:0000256" key="1">
    <source>
        <dbReference type="ARBA" id="ARBA00009437"/>
    </source>
</evidence>
<dbReference type="SUPFAM" id="SSF53850">
    <property type="entry name" value="Periplasmic binding protein-like II"/>
    <property type="match status" value="1"/>
</dbReference>
<dbReference type="FunFam" id="1.10.10.10:FF:000001">
    <property type="entry name" value="LysR family transcriptional regulator"/>
    <property type="match status" value="1"/>
</dbReference>
<evidence type="ECO:0000256" key="4">
    <source>
        <dbReference type="ARBA" id="ARBA00023163"/>
    </source>
</evidence>
<evidence type="ECO:0000259" key="5">
    <source>
        <dbReference type="PROSITE" id="PS50931"/>
    </source>
</evidence>
<organism evidence="6 7">
    <name type="scientific">Paracoccus lutimaris</name>
    <dbReference type="NCBI Taxonomy" id="1490030"/>
    <lineage>
        <taxon>Bacteria</taxon>
        <taxon>Pseudomonadati</taxon>
        <taxon>Pseudomonadota</taxon>
        <taxon>Alphaproteobacteria</taxon>
        <taxon>Rhodobacterales</taxon>
        <taxon>Paracoccaceae</taxon>
        <taxon>Paracoccus</taxon>
    </lineage>
</organism>
<dbReference type="InterPro" id="IPR000847">
    <property type="entry name" value="LysR_HTH_N"/>
</dbReference>
<feature type="domain" description="HTH lysR-type" evidence="5">
    <location>
        <begin position="1"/>
        <end position="59"/>
    </location>
</feature>
<dbReference type="GO" id="GO:0006351">
    <property type="term" value="P:DNA-templated transcription"/>
    <property type="evidence" value="ECO:0007669"/>
    <property type="project" value="TreeGrafter"/>
</dbReference>
<evidence type="ECO:0000313" key="7">
    <source>
        <dbReference type="Proteomes" id="UP000253345"/>
    </source>
</evidence>
<dbReference type="PROSITE" id="PS50931">
    <property type="entry name" value="HTH_LYSR"/>
    <property type="match status" value="1"/>
</dbReference>
<keyword evidence="4" id="KW-0804">Transcription</keyword>
<dbReference type="InterPro" id="IPR036390">
    <property type="entry name" value="WH_DNA-bd_sf"/>
</dbReference>
<proteinExistence type="inferred from homology"/>
<dbReference type="EMBL" id="QPJL01000001">
    <property type="protein sequence ID" value="RCW88953.1"/>
    <property type="molecule type" value="Genomic_DNA"/>
</dbReference>
<dbReference type="PANTHER" id="PTHR30537">
    <property type="entry name" value="HTH-TYPE TRANSCRIPTIONAL REGULATOR"/>
    <property type="match status" value="1"/>
</dbReference>
<evidence type="ECO:0000313" key="6">
    <source>
        <dbReference type="EMBL" id="RCW88953.1"/>
    </source>
</evidence>
<keyword evidence="3" id="KW-0238">DNA-binding</keyword>
<dbReference type="InterPro" id="IPR058163">
    <property type="entry name" value="LysR-type_TF_proteobact-type"/>
</dbReference>
<dbReference type="GO" id="GO:0003700">
    <property type="term" value="F:DNA-binding transcription factor activity"/>
    <property type="evidence" value="ECO:0007669"/>
    <property type="project" value="InterPro"/>
</dbReference>
<keyword evidence="2" id="KW-0805">Transcription regulation</keyword>
<dbReference type="GO" id="GO:0043565">
    <property type="term" value="F:sequence-specific DNA binding"/>
    <property type="evidence" value="ECO:0007669"/>
    <property type="project" value="TreeGrafter"/>
</dbReference>
<dbReference type="InterPro" id="IPR036388">
    <property type="entry name" value="WH-like_DNA-bd_sf"/>
</dbReference>
<dbReference type="Gene3D" id="3.40.190.290">
    <property type="match status" value="1"/>
</dbReference>
<dbReference type="Pfam" id="PF00126">
    <property type="entry name" value="HTH_1"/>
    <property type="match status" value="1"/>
</dbReference>
<dbReference type="CDD" id="cd08422">
    <property type="entry name" value="PBP2_CrgA_like"/>
    <property type="match status" value="1"/>
</dbReference>
<dbReference type="Proteomes" id="UP000253345">
    <property type="component" value="Unassembled WGS sequence"/>
</dbReference>
<dbReference type="AlphaFoldDB" id="A0A368Z960"/>
<dbReference type="InterPro" id="IPR005119">
    <property type="entry name" value="LysR_subst-bd"/>
</dbReference>
<dbReference type="RefSeq" id="WP_114347683.1">
    <property type="nucleotide sequence ID" value="NZ_QPJL01000001.1"/>
</dbReference>
<dbReference type="SUPFAM" id="SSF46785">
    <property type="entry name" value="Winged helix' DNA-binding domain"/>
    <property type="match status" value="1"/>
</dbReference>
<keyword evidence="7" id="KW-1185">Reference proteome</keyword>
<comment type="caution">
    <text evidence="6">The sequence shown here is derived from an EMBL/GenBank/DDBJ whole genome shotgun (WGS) entry which is preliminary data.</text>
</comment>